<organism evidence="1 2">
    <name type="scientific">Paenibacillus mendelii</name>
    <dbReference type="NCBI Taxonomy" id="206163"/>
    <lineage>
        <taxon>Bacteria</taxon>
        <taxon>Bacillati</taxon>
        <taxon>Bacillota</taxon>
        <taxon>Bacilli</taxon>
        <taxon>Bacillales</taxon>
        <taxon>Paenibacillaceae</taxon>
        <taxon>Paenibacillus</taxon>
    </lineage>
</organism>
<evidence type="ECO:0000313" key="2">
    <source>
        <dbReference type="Proteomes" id="UP001589818"/>
    </source>
</evidence>
<dbReference type="RefSeq" id="WP_204818349.1">
    <property type="nucleotide sequence ID" value="NZ_JANHOF010000004.1"/>
</dbReference>
<gene>
    <name evidence="1" type="ORF">ACFFJ8_06275</name>
</gene>
<sequence length="88" mass="10070">MKCISVYTKDFGLFSDIYEEVMESPPAENEEKIIEGVTVSGAGEVPDQYIERMRVKPEVVVMKEKERNVTILQHGEVFEICLPSDEME</sequence>
<accession>A0ABV6J5A0</accession>
<name>A0ABV6J5A0_9BACL</name>
<protein>
    <submittedName>
        <fullName evidence="1">NAD/NADP transhydrogenase alpha subunit</fullName>
    </submittedName>
</protein>
<reference evidence="1 2" key="1">
    <citation type="submission" date="2024-09" db="EMBL/GenBank/DDBJ databases">
        <authorList>
            <person name="Sun Q."/>
            <person name="Mori K."/>
        </authorList>
    </citation>
    <scope>NUCLEOTIDE SEQUENCE [LARGE SCALE GENOMIC DNA]</scope>
    <source>
        <strain evidence="1 2">CCM 4839</strain>
    </source>
</reference>
<dbReference type="EMBL" id="JBHLVF010000010">
    <property type="protein sequence ID" value="MFC0390977.1"/>
    <property type="molecule type" value="Genomic_DNA"/>
</dbReference>
<evidence type="ECO:0000313" key="1">
    <source>
        <dbReference type="EMBL" id="MFC0390977.1"/>
    </source>
</evidence>
<proteinExistence type="predicted"/>
<keyword evidence="2" id="KW-1185">Reference proteome</keyword>
<dbReference type="Proteomes" id="UP001589818">
    <property type="component" value="Unassembled WGS sequence"/>
</dbReference>
<comment type="caution">
    <text evidence="1">The sequence shown here is derived from an EMBL/GenBank/DDBJ whole genome shotgun (WGS) entry which is preliminary data.</text>
</comment>